<dbReference type="EMBL" id="JAUSVO010000001">
    <property type="protein sequence ID" value="MDQ0436543.1"/>
    <property type="molecule type" value="Genomic_DNA"/>
</dbReference>
<dbReference type="Pfam" id="PF00107">
    <property type="entry name" value="ADH_zinc_N"/>
    <property type="match status" value="1"/>
</dbReference>
<dbReference type="InterPro" id="IPR013149">
    <property type="entry name" value="ADH-like_C"/>
</dbReference>
<dbReference type="PANTHER" id="PTHR48106:SF13">
    <property type="entry name" value="QUINONE OXIDOREDUCTASE-RELATED"/>
    <property type="match status" value="1"/>
</dbReference>
<evidence type="ECO:0000256" key="2">
    <source>
        <dbReference type="ARBA" id="ARBA00023002"/>
    </source>
</evidence>
<evidence type="ECO:0000259" key="3">
    <source>
        <dbReference type="SMART" id="SM00829"/>
    </source>
</evidence>
<dbReference type="NCBIfam" id="NF008024">
    <property type="entry name" value="PRK10754.1"/>
    <property type="match status" value="1"/>
</dbReference>
<keyword evidence="1" id="KW-0521">NADP</keyword>
<dbReference type="InterPro" id="IPR013154">
    <property type="entry name" value="ADH-like_N"/>
</dbReference>
<dbReference type="Proteomes" id="UP001241603">
    <property type="component" value="Unassembled WGS sequence"/>
</dbReference>
<proteinExistence type="predicted"/>
<dbReference type="SUPFAM" id="SSF51735">
    <property type="entry name" value="NAD(P)-binding Rossmann-fold domains"/>
    <property type="match status" value="1"/>
</dbReference>
<dbReference type="Gene3D" id="3.90.180.10">
    <property type="entry name" value="Medium-chain alcohol dehydrogenases, catalytic domain"/>
    <property type="match status" value="1"/>
</dbReference>
<organism evidence="4 5">
    <name type="scientific">Kaistia dalseonensis</name>
    <dbReference type="NCBI Taxonomy" id="410840"/>
    <lineage>
        <taxon>Bacteria</taxon>
        <taxon>Pseudomonadati</taxon>
        <taxon>Pseudomonadota</taxon>
        <taxon>Alphaproteobacteria</taxon>
        <taxon>Hyphomicrobiales</taxon>
        <taxon>Kaistiaceae</taxon>
        <taxon>Kaistia</taxon>
    </lineage>
</organism>
<dbReference type="PANTHER" id="PTHR48106">
    <property type="entry name" value="QUINONE OXIDOREDUCTASE PIG3-RELATED"/>
    <property type="match status" value="1"/>
</dbReference>
<sequence>MVQAIRIHANGGPEALSWDTITVGEPGPGEVRVRHKAIGLNFIDVYFRSGLYPPPAPFPFIPGSEGVGIVEAVADGVSELKVGDRVGYAGSIGSYCEARLIPADRLVPIPDTIGDSTAAAVLLKGMTARYLLRETFKVGPSTTVLFHAAAGGVGLIASQWAASLGGTVIGTVGSQEKADLALANGCAHVINYRTEDFVARVSEITGGRKVDVVYDSVGKDTFPGSLDCLRPRGLWVSFGQSSGSVPPFDIGILNRKGSLFATRPSLFGYVAERTDLLKTAADLFATIASGAISVPEPQTFALSDVAAAQTALEERRTTGSVVLLP</sequence>
<dbReference type="SMART" id="SM00829">
    <property type="entry name" value="PKS_ER"/>
    <property type="match status" value="1"/>
</dbReference>
<dbReference type="RefSeq" id="WP_266347439.1">
    <property type="nucleotide sequence ID" value="NZ_JAPKNG010000001.1"/>
</dbReference>
<gene>
    <name evidence="4" type="ORF">QO014_000913</name>
</gene>
<protein>
    <submittedName>
        <fullName evidence="4">NADPH2:quinone reductase</fullName>
        <ecNumber evidence="4">1.6.5.5</ecNumber>
    </submittedName>
</protein>
<keyword evidence="5" id="KW-1185">Reference proteome</keyword>
<feature type="domain" description="Enoyl reductase (ER)" evidence="3">
    <location>
        <begin position="11"/>
        <end position="323"/>
    </location>
</feature>
<dbReference type="Pfam" id="PF08240">
    <property type="entry name" value="ADH_N"/>
    <property type="match status" value="1"/>
</dbReference>
<dbReference type="CDD" id="cd05286">
    <property type="entry name" value="QOR2"/>
    <property type="match status" value="1"/>
</dbReference>
<comment type="caution">
    <text evidence="4">The sequence shown here is derived from an EMBL/GenBank/DDBJ whole genome shotgun (WGS) entry which is preliminary data.</text>
</comment>
<dbReference type="GO" id="GO:0003960">
    <property type="term" value="F:quinone reductase (NADPH) activity"/>
    <property type="evidence" value="ECO:0007669"/>
    <property type="project" value="UniProtKB-EC"/>
</dbReference>
<dbReference type="InterPro" id="IPR036291">
    <property type="entry name" value="NAD(P)-bd_dom_sf"/>
</dbReference>
<evidence type="ECO:0000313" key="5">
    <source>
        <dbReference type="Proteomes" id="UP001241603"/>
    </source>
</evidence>
<reference evidence="4 5" key="1">
    <citation type="submission" date="2023-07" db="EMBL/GenBank/DDBJ databases">
        <title>Genomic Encyclopedia of Type Strains, Phase IV (KMG-IV): sequencing the most valuable type-strain genomes for metagenomic binning, comparative biology and taxonomic classification.</title>
        <authorList>
            <person name="Goeker M."/>
        </authorList>
    </citation>
    <scope>NUCLEOTIDE SEQUENCE [LARGE SCALE GENOMIC DNA]</scope>
    <source>
        <strain evidence="4 5">B6-8</strain>
    </source>
</reference>
<dbReference type="Gene3D" id="3.40.50.720">
    <property type="entry name" value="NAD(P)-binding Rossmann-like Domain"/>
    <property type="match status" value="1"/>
</dbReference>
<evidence type="ECO:0000256" key="1">
    <source>
        <dbReference type="ARBA" id="ARBA00022857"/>
    </source>
</evidence>
<keyword evidence="2 4" id="KW-0560">Oxidoreductase</keyword>
<name>A0ABU0H3R9_9HYPH</name>
<dbReference type="InterPro" id="IPR011032">
    <property type="entry name" value="GroES-like_sf"/>
</dbReference>
<dbReference type="InterPro" id="IPR020843">
    <property type="entry name" value="ER"/>
</dbReference>
<evidence type="ECO:0000313" key="4">
    <source>
        <dbReference type="EMBL" id="MDQ0436543.1"/>
    </source>
</evidence>
<dbReference type="SUPFAM" id="SSF50129">
    <property type="entry name" value="GroES-like"/>
    <property type="match status" value="1"/>
</dbReference>
<dbReference type="EC" id="1.6.5.5" evidence="4"/>
<dbReference type="InterPro" id="IPR047618">
    <property type="entry name" value="QOR-like"/>
</dbReference>
<accession>A0ABU0H3R9</accession>